<evidence type="ECO:0000313" key="3">
    <source>
        <dbReference type="Proteomes" id="UP001352852"/>
    </source>
</evidence>
<dbReference type="EMBL" id="JAHUTJ010019677">
    <property type="protein sequence ID" value="MED6272093.1"/>
    <property type="molecule type" value="Genomic_DNA"/>
</dbReference>
<feature type="region of interest" description="Disordered" evidence="1">
    <location>
        <begin position="80"/>
        <end position="129"/>
    </location>
</feature>
<sequence length="129" mass="13433">MSARISSINRLTVTSVKSSHLLRCLGDLGCAFQGLKRIGAGELSQNHWGEPSESSYRAQSEVIAAAKPGAKHALVLRAHVQAPASSGQRPAEVHSPGPASTGLMGPFPKKTTGLASDGRVNSRSGPSRH</sequence>
<accession>A0ABU7DAA3</accession>
<proteinExistence type="predicted"/>
<reference evidence="2 3" key="1">
    <citation type="submission" date="2021-06" db="EMBL/GenBank/DDBJ databases">
        <authorList>
            <person name="Palmer J.M."/>
        </authorList>
    </citation>
    <scope>NUCLEOTIDE SEQUENCE [LARGE SCALE GENOMIC DNA]</scope>
    <source>
        <strain evidence="2 3">CL_MEX2019</strain>
        <tissue evidence="2">Muscle</tissue>
    </source>
</reference>
<name>A0ABU7DAA3_9TELE</name>
<evidence type="ECO:0000313" key="2">
    <source>
        <dbReference type="EMBL" id="MED6272093.1"/>
    </source>
</evidence>
<evidence type="ECO:0000256" key="1">
    <source>
        <dbReference type="SAM" id="MobiDB-lite"/>
    </source>
</evidence>
<dbReference type="Proteomes" id="UP001352852">
    <property type="component" value="Unassembled WGS sequence"/>
</dbReference>
<organism evidence="2 3">
    <name type="scientific">Characodon lateralis</name>
    <dbReference type="NCBI Taxonomy" id="208331"/>
    <lineage>
        <taxon>Eukaryota</taxon>
        <taxon>Metazoa</taxon>
        <taxon>Chordata</taxon>
        <taxon>Craniata</taxon>
        <taxon>Vertebrata</taxon>
        <taxon>Euteleostomi</taxon>
        <taxon>Actinopterygii</taxon>
        <taxon>Neopterygii</taxon>
        <taxon>Teleostei</taxon>
        <taxon>Neoteleostei</taxon>
        <taxon>Acanthomorphata</taxon>
        <taxon>Ovalentaria</taxon>
        <taxon>Atherinomorphae</taxon>
        <taxon>Cyprinodontiformes</taxon>
        <taxon>Goodeidae</taxon>
        <taxon>Characodon</taxon>
    </lineage>
</organism>
<feature type="compositionally biased region" description="Polar residues" evidence="1">
    <location>
        <begin position="119"/>
        <end position="129"/>
    </location>
</feature>
<gene>
    <name evidence="2" type="ORF">CHARACLAT_026796</name>
</gene>
<protein>
    <submittedName>
        <fullName evidence="2">Uncharacterized protein</fullName>
    </submittedName>
</protein>
<keyword evidence="3" id="KW-1185">Reference proteome</keyword>
<comment type="caution">
    <text evidence="2">The sequence shown here is derived from an EMBL/GenBank/DDBJ whole genome shotgun (WGS) entry which is preliminary data.</text>
</comment>